<proteinExistence type="predicted"/>
<protein>
    <submittedName>
        <fullName evidence="1">DgyrCDS4835</fullName>
    </submittedName>
</protein>
<reference evidence="1 2" key="1">
    <citation type="submission" date="2020-08" db="EMBL/GenBank/DDBJ databases">
        <authorList>
            <person name="Hejnol A."/>
        </authorList>
    </citation>
    <scope>NUCLEOTIDE SEQUENCE [LARGE SCALE GENOMIC DNA]</scope>
</reference>
<organism evidence="1 2">
    <name type="scientific">Dimorphilus gyrociliatus</name>
    <dbReference type="NCBI Taxonomy" id="2664684"/>
    <lineage>
        <taxon>Eukaryota</taxon>
        <taxon>Metazoa</taxon>
        <taxon>Spiralia</taxon>
        <taxon>Lophotrochozoa</taxon>
        <taxon>Annelida</taxon>
        <taxon>Polychaeta</taxon>
        <taxon>Polychaeta incertae sedis</taxon>
        <taxon>Dinophilidae</taxon>
        <taxon>Dimorphilus</taxon>
    </lineage>
</organism>
<dbReference type="OrthoDB" id="10263155at2759"/>
<dbReference type="AlphaFoldDB" id="A0A7I8VIM8"/>
<dbReference type="PANTHER" id="PTHR37474:SF1">
    <property type="entry name" value="2'-5' RNA LIGASE FAMILY PROTEIN"/>
    <property type="match status" value="1"/>
</dbReference>
<dbReference type="SUPFAM" id="SSF55144">
    <property type="entry name" value="LigT-like"/>
    <property type="match status" value="1"/>
</dbReference>
<evidence type="ECO:0000313" key="2">
    <source>
        <dbReference type="Proteomes" id="UP000549394"/>
    </source>
</evidence>
<keyword evidence="2" id="KW-1185">Reference proteome</keyword>
<dbReference type="InterPro" id="IPR009097">
    <property type="entry name" value="Cyclic_Pdiesterase"/>
</dbReference>
<comment type="caution">
    <text evidence="1">The sequence shown here is derived from an EMBL/GenBank/DDBJ whole genome shotgun (WGS) entry which is preliminary data.</text>
</comment>
<dbReference type="Gene3D" id="3.90.1140.10">
    <property type="entry name" value="Cyclic phosphodiesterase"/>
    <property type="match status" value="1"/>
</dbReference>
<dbReference type="PANTHER" id="PTHR37474">
    <property type="entry name" value="RNA LIGASE/CYCLIC NUCLEOTIDE PHOSPHODIESTERASE"/>
    <property type="match status" value="1"/>
</dbReference>
<dbReference type="Proteomes" id="UP000549394">
    <property type="component" value="Unassembled WGS sequence"/>
</dbReference>
<accession>A0A7I8VIM8</accession>
<dbReference type="EMBL" id="CAJFCJ010000006">
    <property type="protein sequence ID" value="CAD5115900.1"/>
    <property type="molecule type" value="Genomic_DNA"/>
</dbReference>
<sequence>MAESNESCDNGDKSFKSAIILMPPETEWTQIQNIREKHDKAYNRWMPHINLIWPFVPDMDCNFDLEFVKISQALSKLAPFKVKFTQKSFSFFEHKQCVLWLNPLENDHDDNPHPSVIKLQKILQNLYPNYYDGTKEFVPHLTLGRFQRKHINNVRENFQKDWKDIEFEVNKIYLISRKGFEDPFEIKKEISFN</sequence>
<evidence type="ECO:0000313" key="1">
    <source>
        <dbReference type="EMBL" id="CAD5115900.1"/>
    </source>
</evidence>
<name>A0A7I8VIM8_9ANNE</name>
<gene>
    <name evidence="1" type="ORF">DGYR_LOCUS4585</name>
</gene>
<dbReference type="Pfam" id="PF13563">
    <property type="entry name" value="2_5_RNA_ligase2"/>
    <property type="match status" value="1"/>
</dbReference>